<evidence type="ECO:0000313" key="2">
    <source>
        <dbReference type="Proteomes" id="UP000887458"/>
    </source>
</evidence>
<accession>A0ABQ8J855</accession>
<proteinExistence type="predicted"/>
<sequence length="70" mass="8242">MTLYSLCVQIFYVTTVIECLSFLFGSSENLLINYRRLVTPFDLIRIHRGTSIFIINDHHHLDGHHFEVHP</sequence>
<dbReference type="EMBL" id="NJHN03000062">
    <property type="protein sequence ID" value="KAH9418749.1"/>
    <property type="molecule type" value="Genomic_DNA"/>
</dbReference>
<reference evidence="1 2" key="2">
    <citation type="journal article" date="2022" name="Mol. Biol. Evol.">
        <title>Comparative Genomics Reveals Insights into the Divergent Evolution of Astigmatic Mites and Household Pest Adaptations.</title>
        <authorList>
            <person name="Xiong Q."/>
            <person name="Wan A.T."/>
            <person name="Liu X."/>
            <person name="Fung C.S."/>
            <person name="Xiao X."/>
            <person name="Malainual N."/>
            <person name="Hou J."/>
            <person name="Wang L."/>
            <person name="Wang M."/>
            <person name="Yang K.Y."/>
            <person name="Cui Y."/>
            <person name="Leung E.L."/>
            <person name="Nong W."/>
            <person name="Shin S.K."/>
            <person name="Au S.W."/>
            <person name="Jeong K.Y."/>
            <person name="Chew F.T."/>
            <person name="Hui J.H."/>
            <person name="Leung T.F."/>
            <person name="Tungtrongchitr A."/>
            <person name="Zhong N."/>
            <person name="Liu Z."/>
            <person name="Tsui S.K."/>
        </authorList>
    </citation>
    <scope>NUCLEOTIDE SEQUENCE [LARGE SCALE GENOMIC DNA]</scope>
    <source>
        <strain evidence="1">Derp</strain>
    </source>
</reference>
<comment type="caution">
    <text evidence="1">The sequence shown here is derived from an EMBL/GenBank/DDBJ whole genome shotgun (WGS) entry which is preliminary data.</text>
</comment>
<name>A0ABQ8J855_DERPT</name>
<evidence type="ECO:0008006" key="3">
    <source>
        <dbReference type="Google" id="ProtNLM"/>
    </source>
</evidence>
<organism evidence="1 2">
    <name type="scientific">Dermatophagoides pteronyssinus</name>
    <name type="common">European house dust mite</name>
    <dbReference type="NCBI Taxonomy" id="6956"/>
    <lineage>
        <taxon>Eukaryota</taxon>
        <taxon>Metazoa</taxon>
        <taxon>Ecdysozoa</taxon>
        <taxon>Arthropoda</taxon>
        <taxon>Chelicerata</taxon>
        <taxon>Arachnida</taxon>
        <taxon>Acari</taxon>
        <taxon>Acariformes</taxon>
        <taxon>Sarcoptiformes</taxon>
        <taxon>Astigmata</taxon>
        <taxon>Psoroptidia</taxon>
        <taxon>Analgoidea</taxon>
        <taxon>Pyroglyphidae</taxon>
        <taxon>Dermatophagoidinae</taxon>
        <taxon>Dermatophagoides</taxon>
    </lineage>
</organism>
<gene>
    <name evidence="1" type="ORF">DERP_004075</name>
</gene>
<keyword evidence="2" id="KW-1185">Reference proteome</keyword>
<protein>
    <recommendedName>
        <fullName evidence="3">Secreted protein</fullName>
    </recommendedName>
</protein>
<dbReference type="Proteomes" id="UP000887458">
    <property type="component" value="Unassembled WGS sequence"/>
</dbReference>
<evidence type="ECO:0000313" key="1">
    <source>
        <dbReference type="EMBL" id="KAH9418749.1"/>
    </source>
</evidence>
<reference evidence="1 2" key="1">
    <citation type="journal article" date="2018" name="J. Allergy Clin. Immunol.">
        <title>High-quality assembly of Dermatophagoides pteronyssinus genome and transcriptome reveals a wide range of novel allergens.</title>
        <authorList>
            <person name="Liu X.Y."/>
            <person name="Yang K.Y."/>
            <person name="Wang M.Q."/>
            <person name="Kwok J.S."/>
            <person name="Zeng X."/>
            <person name="Yang Z."/>
            <person name="Xiao X.J."/>
            <person name="Lau C.P."/>
            <person name="Li Y."/>
            <person name="Huang Z.M."/>
            <person name="Ba J.G."/>
            <person name="Yim A.K."/>
            <person name="Ouyang C.Y."/>
            <person name="Ngai S.M."/>
            <person name="Chan T.F."/>
            <person name="Leung E.L."/>
            <person name="Liu L."/>
            <person name="Liu Z.G."/>
            <person name="Tsui S.K."/>
        </authorList>
    </citation>
    <scope>NUCLEOTIDE SEQUENCE [LARGE SCALE GENOMIC DNA]</scope>
    <source>
        <strain evidence="1">Derp</strain>
    </source>
</reference>